<protein>
    <submittedName>
        <fullName evidence="2">DegV family protein</fullName>
    </submittedName>
</protein>
<dbReference type="Gene3D" id="3.40.50.10170">
    <property type="match status" value="1"/>
</dbReference>
<dbReference type="GO" id="GO:0008289">
    <property type="term" value="F:lipid binding"/>
    <property type="evidence" value="ECO:0007669"/>
    <property type="project" value="UniProtKB-KW"/>
</dbReference>
<keyword evidence="1" id="KW-0446">Lipid-binding</keyword>
<proteinExistence type="predicted"/>
<gene>
    <name evidence="2" type="ORF">FYJ50_06620</name>
</gene>
<dbReference type="Pfam" id="PF02645">
    <property type="entry name" value="DegV"/>
    <property type="match status" value="1"/>
</dbReference>
<dbReference type="NCBIfam" id="TIGR00762">
    <property type="entry name" value="DegV"/>
    <property type="match status" value="1"/>
</dbReference>
<dbReference type="PANTHER" id="PTHR33434:SF2">
    <property type="entry name" value="FATTY ACID-BINDING PROTEIN TM_1468"/>
    <property type="match status" value="1"/>
</dbReference>
<dbReference type="PROSITE" id="PS51482">
    <property type="entry name" value="DEGV"/>
    <property type="match status" value="1"/>
</dbReference>
<comment type="caution">
    <text evidence="2">The sequence shown here is derived from an EMBL/GenBank/DDBJ whole genome shotgun (WGS) entry which is preliminary data.</text>
</comment>
<dbReference type="SUPFAM" id="SSF82549">
    <property type="entry name" value="DAK1/DegV-like"/>
    <property type="match status" value="1"/>
</dbReference>
<dbReference type="Proteomes" id="UP000470082">
    <property type="component" value="Unassembled WGS sequence"/>
</dbReference>
<reference evidence="2 3" key="1">
    <citation type="submission" date="2019-08" db="EMBL/GenBank/DDBJ databases">
        <title>In-depth cultivation of the pig gut microbiome towards novel bacterial diversity and tailored functional studies.</title>
        <authorList>
            <person name="Wylensek D."/>
            <person name="Hitch T.C.A."/>
            <person name="Clavel T."/>
        </authorList>
    </citation>
    <scope>NUCLEOTIDE SEQUENCE [LARGE SCALE GENOMIC DNA]</scope>
    <source>
        <strain evidence="2 3">LKV-178-WT-2G</strain>
    </source>
</reference>
<evidence type="ECO:0000313" key="2">
    <source>
        <dbReference type="EMBL" id="MSS01769.1"/>
    </source>
</evidence>
<dbReference type="PANTHER" id="PTHR33434">
    <property type="entry name" value="DEGV DOMAIN-CONTAINING PROTEIN DR_1986-RELATED"/>
    <property type="match status" value="1"/>
</dbReference>
<dbReference type="RefSeq" id="WP_154460352.1">
    <property type="nucleotide sequence ID" value="NZ_VUMM01000012.1"/>
</dbReference>
<dbReference type="AlphaFoldDB" id="A0A7X2N3E9"/>
<dbReference type="InterPro" id="IPR003797">
    <property type="entry name" value="DegV"/>
</dbReference>
<dbReference type="EMBL" id="VUMM01000012">
    <property type="protein sequence ID" value="MSS01769.1"/>
    <property type="molecule type" value="Genomic_DNA"/>
</dbReference>
<organism evidence="2 3">
    <name type="scientific">Floccifex porci</name>
    <dbReference type="NCBI Taxonomy" id="2606629"/>
    <lineage>
        <taxon>Bacteria</taxon>
        <taxon>Bacillati</taxon>
        <taxon>Bacillota</taxon>
        <taxon>Erysipelotrichia</taxon>
        <taxon>Erysipelotrichales</taxon>
        <taxon>Erysipelotrichaceae</taxon>
        <taxon>Floccifex</taxon>
    </lineage>
</organism>
<dbReference type="InterPro" id="IPR050270">
    <property type="entry name" value="DegV_domain_contain"/>
</dbReference>
<dbReference type="Gene3D" id="3.30.1180.10">
    <property type="match status" value="1"/>
</dbReference>
<sequence>MSIRIITDSGCDISQKEAKEKGIVVLPLTTIINQKEYRDGIDIQADEFYEQLISTDIMPTTSQVTIGAFLDAFEQYKDDEILCMTISSQLSGCFQSASVAAQDYEKVRIVDTMNVSLGSRNLIELALSYIEKGMDIDSIVEQLEMDKTKCKVYAYFDTLEFLKRGGRISSAVAAAGSILNIKPVLTLKEGVIEMSGKARGLKKAGSCMAKCVMEDGMDFSKPYHLAYSGCSKEGVLSFLDNNKELNLDSGKIVQIGPTIGTHAGPGAVAISYFVK</sequence>
<evidence type="ECO:0000313" key="3">
    <source>
        <dbReference type="Proteomes" id="UP000470082"/>
    </source>
</evidence>
<name>A0A7X2N3E9_9FIRM</name>
<dbReference type="InterPro" id="IPR043168">
    <property type="entry name" value="DegV_C"/>
</dbReference>
<accession>A0A7X2N3E9</accession>
<keyword evidence="3" id="KW-1185">Reference proteome</keyword>
<evidence type="ECO:0000256" key="1">
    <source>
        <dbReference type="ARBA" id="ARBA00023121"/>
    </source>
</evidence>